<dbReference type="Proteomes" id="UP000310636">
    <property type="component" value="Unassembled WGS sequence"/>
</dbReference>
<evidence type="ECO:0000259" key="3">
    <source>
        <dbReference type="Pfam" id="PF00884"/>
    </source>
</evidence>
<dbReference type="GO" id="GO:0005737">
    <property type="term" value="C:cytoplasm"/>
    <property type="evidence" value="ECO:0007669"/>
    <property type="project" value="TreeGrafter"/>
</dbReference>
<gene>
    <name evidence="4" type="ORF">E6C55_12965</name>
</gene>
<sequence>MTNLTKPNILFIMCDQMRHDALGCNGNRHVRTPNIDRLAAGGVRFTHSFTPDPICVPARASLTTGCYPHRCTGQKSNGGVIRGDFPKLGEEFASRGYDTYSVGKLHYLPYAGPGEDRTTHGFNTAEFAESGRILSQFDPLGELRGLEDYHDYLHTVGWGGYTRGHGLGNNDVYPAPSPIPQEHYVDTWVADEAMARMRSHLAAESGRPFFVWASFPKPHSAFDPPRPYDSMYDPRQLPPPIGDAATLAERSLDHLENKHYIHMWHLLSPQAKQVIKAYYYGLISHQDAQVGRLLDFLDQHDLSGNTIVVYTSDHGEMLGDFGLYFKSNFYNGSVRIPLMIRYPGVIEPGTLSDQLVGLQDLLPTLLSLAGSPLERQVDGRDLSPAIFEDQPVREYYIGQCEDHPKQQYMIADRRWKYIYHEYGAIEELYDQQKDEAETVNLADSAEPHIRKVKEAMKQALIGWCEGNEDRAMLDNGILAKAERKQTTVRPSPSNPFGRRLY</sequence>
<dbReference type="InterPro" id="IPR000917">
    <property type="entry name" value="Sulfatase_N"/>
</dbReference>
<dbReference type="PANTHER" id="PTHR45953:SF1">
    <property type="entry name" value="IDURONATE 2-SULFATASE"/>
    <property type="match status" value="1"/>
</dbReference>
<evidence type="ECO:0000313" key="5">
    <source>
        <dbReference type="Proteomes" id="UP000310636"/>
    </source>
</evidence>
<dbReference type="InterPro" id="IPR017850">
    <property type="entry name" value="Alkaline_phosphatase_core_sf"/>
</dbReference>
<dbReference type="GO" id="GO:0046872">
    <property type="term" value="F:metal ion binding"/>
    <property type="evidence" value="ECO:0007669"/>
    <property type="project" value="UniProtKB-KW"/>
</dbReference>
<reference evidence="4 5" key="1">
    <citation type="submission" date="2019-04" db="EMBL/GenBank/DDBJ databases">
        <title>Cohnella sp. nov. isolated from preserved vegetables.</title>
        <authorList>
            <person name="Lin S.-Y."/>
            <person name="Hung M.-H."/>
            <person name="Young C.-C."/>
        </authorList>
    </citation>
    <scope>NUCLEOTIDE SEQUENCE [LARGE SCALE GENOMIC DNA]</scope>
    <source>
        <strain evidence="4 5">CC-MHH1044</strain>
    </source>
</reference>
<dbReference type="GO" id="GO:0008484">
    <property type="term" value="F:sulfuric ester hydrolase activity"/>
    <property type="evidence" value="ECO:0007669"/>
    <property type="project" value="TreeGrafter"/>
</dbReference>
<protein>
    <recommendedName>
        <fullName evidence="3">Sulfatase N-terminal domain-containing protein</fullName>
    </recommendedName>
</protein>
<proteinExistence type="predicted"/>
<dbReference type="Pfam" id="PF00884">
    <property type="entry name" value="Sulfatase"/>
    <property type="match status" value="1"/>
</dbReference>
<dbReference type="SUPFAM" id="SSF53649">
    <property type="entry name" value="Alkaline phosphatase-like"/>
    <property type="match status" value="1"/>
</dbReference>
<organism evidence="4 5">
    <name type="scientific">Cohnella fermenti</name>
    <dbReference type="NCBI Taxonomy" id="2565925"/>
    <lineage>
        <taxon>Bacteria</taxon>
        <taxon>Bacillati</taxon>
        <taxon>Bacillota</taxon>
        <taxon>Bacilli</taxon>
        <taxon>Bacillales</taxon>
        <taxon>Paenibacillaceae</taxon>
        <taxon>Cohnella</taxon>
    </lineage>
</organism>
<dbReference type="OrthoDB" id="9762324at2"/>
<dbReference type="EMBL" id="SSOB01000014">
    <property type="protein sequence ID" value="THF79120.1"/>
    <property type="molecule type" value="Genomic_DNA"/>
</dbReference>
<feature type="domain" description="Sulfatase N-terminal" evidence="3">
    <location>
        <begin position="7"/>
        <end position="370"/>
    </location>
</feature>
<evidence type="ECO:0000313" key="4">
    <source>
        <dbReference type="EMBL" id="THF79120.1"/>
    </source>
</evidence>
<dbReference type="PANTHER" id="PTHR45953">
    <property type="entry name" value="IDURONATE 2-SULFATASE"/>
    <property type="match status" value="1"/>
</dbReference>
<dbReference type="RefSeq" id="WP_136370226.1">
    <property type="nucleotide sequence ID" value="NZ_SSOB01000014.1"/>
</dbReference>
<keyword evidence="5" id="KW-1185">Reference proteome</keyword>
<accession>A0A4S4BVF4</accession>
<dbReference type="Gene3D" id="3.40.720.10">
    <property type="entry name" value="Alkaline Phosphatase, subunit A"/>
    <property type="match status" value="1"/>
</dbReference>
<name>A0A4S4BVF4_9BACL</name>
<comment type="caution">
    <text evidence="4">The sequence shown here is derived from an EMBL/GenBank/DDBJ whole genome shotgun (WGS) entry which is preliminary data.</text>
</comment>
<keyword evidence="1" id="KW-0479">Metal-binding</keyword>
<evidence type="ECO:0000256" key="2">
    <source>
        <dbReference type="ARBA" id="ARBA00022801"/>
    </source>
</evidence>
<dbReference type="AlphaFoldDB" id="A0A4S4BVF4"/>
<evidence type="ECO:0000256" key="1">
    <source>
        <dbReference type="ARBA" id="ARBA00022723"/>
    </source>
</evidence>
<keyword evidence="2" id="KW-0378">Hydrolase</keyword>